<evidence type="ECO:0000256" key="4">
    <source>
        <dbReference type="ARBA" id="ARBA00022725"/>
    </source>
</evidence>
<evidence type="ECO:0000259" key="12">
    <source>
        <dbReference type="PROSITE" id="PS50262"/>
    </source>
</evidence>
<comment type="caution">
    <text evidence="13">The sequence shown here is derived from an EMBL/GenBank/DDBJ whole genome shotgun (WGS) entry which is preliminary data.</text>
</comment>
<feature type="transmembrane region" description="Helical" evidence="11">
    <location>
        <begin position="58"/>
        <end position="78"/>
    </location>
</feature>
<keyword evidence="11" id="KW-0716">Sensory transduction</keyword>
<comment type="subcellular location">
    <subcellularLocation>
        <location evidence="1 11">Cell membrane</location>
        <topology evidence="1 11">Multi-pass membrane protein</topology>
    </subcellularLocation>
</comment>
<proteinExistence type="inferred from homology"/>
<evidence type="ECO:0000256" key="9">
    <source>
        <dbReference type="ARBA" id="ARBA00023224"/>
    </source>
</evidence>
<evidence type="ECO:0000256" key="2">
    <source>
        <dbReference type="ARBA" id="ARBA00022475"/>
    </source>
</evidence>
<dbReference type="InterPro" id="IPR000725">
    <property type="entry name" value="Olfact_rcpt"/>
</dbReference>
<evidence type="ECO:0000256" key="5">
    <source>
        <dbReference type="ARBA" id="ARBA00022989"/>
    </source>
</evidence>
<dbReference type="CDD" id="cd13954">
    <property type="entry name" value="7tmA_OR"/>
    <property type="match status" value="1"/>
</dbReference>
<dbReference type="InterPro" id="IPR050516">
    <property type="entry name" value="Olfactory_GPCR"/>
</dbReference>
<dbReference type="GO" id="GO:0004984">
    <property type="term" value="F:olfactory receptor activity"/>
    <property type="evidence" value="ECO:0007669"/>
    <property type="project" value="InterPro"/>
</dbReference>
<feature type="transmembrane region" description="Helical" evidence="11">
    <location>
        <begin position="98"/>
        <end position="120"/>
    </location>
</feature>
<gene>
    <name evidence="13" type="ORF">GDO86_017708</name>
</gene>
<accession>A0A8T2IKY8</accession>
<dbReference type="PROSITE" id="PS50262">
    <property type="entry name" value="G_PROTEIN_RECEP_F1_2"/>
    <property type="match status" value="1"/>
</dbReference>
<dbReference type="SUPFAM" id="SSF81321">
    <property type="entry name" value="Family A G protein-coupled receptor-like"/>
    <property type="match status" value="1"/>
</dbReference>
<keyword evidence="3 10" id="KW-0812">Transmembrane</keyword>
<name>A0A8T2IKY8_9PIPI</name>
<dbReference type="OrthoDB" id="9444602at2759"/>
<keyword evidence="6 10" id="KW-0297">G-protein coupled receptor</keyword>
<keyword evidence="8 10" id="KW-0675">Receptor</keyword>
<dbReference type="EMBL" id="JAACNH010000009">
    <property type="protein sequence ID" value="KAG8433519.1"/>
    <property type="molecule type" value="Genomic_DNA"/>
</dbReference>
<dbReference type="InterPro" id="IPR017452">
    <property type="entry name" value="GPCR_Rhodpsn_7TM"/>
</dbReference>
<organism evidence="13 14">
    <name type="scientific">Hymenochirus boettgeri</name>
    <name type="common">Congo dwarf clawed frog</name>
    <dbReference type="NCBI Taxonomy" id="247094"/>
    <lineage>
        <taxon>Eukaryota</taxon>
        <taxon>Metazoa</taxon>
        <taxon>Chordata</taxon>
        <taxon>Craniata</taxon>
        <taxon>Vertebrata</taxon>
        <taxon>Euteleostomi</taxon>
        <taxon>Amphibia</taxon>
        <taxon>Batrachia</taxon>
        <taxon>Anura</taxon>
        <taxon>Pipoidea</taxon>
        <taxon>Pipidae</taxon>
        <taxon>Pipinae</taxon>
        <taxon>Hymenochirus</taxon>
    </lineage>
</organism>
<dbReference type="PRINTS" id="PR00237">
    <property type="entry name" value="GPCRRHODOPSN"/>
</dbReference>
<feature type="transmembrane region" description="Helical" evidence="11">
    <location>
        <begin position="140"/>
        <end position="158"/>
    </location>
</feature>
<protein>
    <recommendedName>
        <fullName evidence="11">Olfactory receptor</fullName>
    </recommendedName>
</protein>
<feature type="domain" description="G-protein coupled receptors family 1 profile" evidence="12">
    <location>
        <begin position="41"/>
        <end position="290"/>
    </location>
</feature>
<keyword evidence="14" id="KW-1185">Reference proteome</keyword>
<dbReference type="PRINTS" id="PR00245">
    <property type="entry name" value="OLFACTORYR"/>
</dbReference>
<keyword evidence="4 11" id="KW-0552">Olfaction</keyword>
<evidence type="ECO:0000256" key="7">
    <source>
        <dbReference type="ARBA" id="ARBA00023136"/>
    </source>
</evidence>
<dbReference type="Proteomes" id="UP000812440">
    <property type="component" value="Chromosome 9"/>
</dbReference>
<dbReference type="PROSITE" id="PS00237">
    <property type="entry name" value="G_PROTEIN_RECEP_F1_1"/>
    <property type="match status" value="1"/>
</dbReference>
<feature type="transmembrane region" description="Helical" evidence="11">
    <location>
        <begin position="273"/>
        <end position="292"/>
    </location>
</feature>
<dbReference type="GO" id="GO:0005886">
    <property type="term" value="C:plasma membrane"/>
    <property type="evidence" value="ECO:0007669"/>
    <property type="project" value="UniProtKB-SubCell"/>
</dbReference>
<feature type="transmembrane region" description="Helical" evidence="11">
    <location>
        <begin position="25"/>
        <end position="46"/>
    </location>
</feature>
<keyword evidence="2 11" id="KW-1003">Cell membrane</keyword>
<keyword evidence="7 11" id="KW-0472">Membrane</keyword>
<feature type="transmembrane region" description="Helical" evidence="11">
    <location>
        <begin position="241"/>
        <end position="261"/>
    </location>
</feature>
<evidence type="ECO:0000256" key="8">
    <source>
        <dbReference type="ARBA" id="ARBA00023170"/>
    </source>
</evidence>
<evidence type="ECO:0000313" key="14">
    <source>
        <dbReference type="Proteomes" id="UP000812440"/>
    </source>
</evidence>
<sequence length="307" mass="34450">MDGCNDTFVENFILLGFSHVPHLRLFLFCIFSFLYISTLLGNSLIIQLIINDHRLHTPMYFFLANLSVLDILSPSVTVPKMICDLYTEEGGISFHFCIIQLFFLITFAGSECPLLSVMAFDRYVAICNPLHYTNIMSYNLCSRLLGGAWLVGLFYSLLHTVLTTNISFCGSNQINHIFCDVLPLFQIASSDITLNLSLLYVSAFFNGVCNFSVILSSYGSIASTIKRLKSKKERIKAFSTCSSHIVVVSVFYLTVISTYFGPVGSSQEPRDRTGAVLYTVLTPVMNPIIYSFRNNDVKNGLKKQFTI</sequence>
<dbReference type="FunFam" id="1.20.1070.10:FF:000015">
    <property type="entry name" value="Olfactory receptor"/>
    <property type="match status" value="1"/>
</dbReference>
<dbReference type="AlphaFoldDB" id="A0A8T2IKY8"/>
<keyword evidence="5 11" id="KW-1133">Transmembrane helix</keyword>
<evidence type="ECO:0000256" key="1">
    <source>
        <dbReference type="ARBA" id="ARBA00004651"/>
    </source>
</evidence>
<evidence type="ECO:0000256" key="6">
    <source>
        <dbReference type="ARBA" id="ARBA00023040"/>
    </source>
</evidence>
<comment type="similarity">
    <text evidence="10">Belongs to the G-protein coupled receptor 1 family.</text>
</comment>
<dbReference type="PANTHER" id="PTHR26452">
    <property type="entry name" value="OLFACTORY RECEPTOR"/>
    <property type="match status" value="1"/>
</dbReference>
<evidence type="ECO:0000256" key="11">
    <source>
        <dbReference type="RuleBase" id="RU363047"/>
    </source>
</evidence>
<dbReference type="InterPro" id="IPR000276">
    <property type="entry name" value="GPCR_Rhodpsn"/>
</dbReference>
<dbReference type="Gene3D" id="1.20.1070.10">
    <property type="entry name" value="Rhodopsin 7-helix transmembrane proteins"/>
    <property type="match status" value="1"/>
</dbReference>
<feature type="transmembrane region" description="Helical" evidence="11">
    <location>
        <begin position="198"/>
        <end position="221"/>
    </location>
</feature>
<evidence type="ECO:0000256" key="10">
    <source>
        <dbReference type="RuleBase" id="RU000688"/>
    </source>
</evidence>
<dbReference type="GO" id="GO:0004930">
    <property type="term" value="F:G protein-coupled receptor activity"/>
    <property type="evidence" value="ECO:0007669"/>
    <property type="project" value="UniProtKB-KW"/>
</dbReference>
<reference evidence="13" key="1">
    <citation type="thesis" date="2020" institute="ProQuest LLC" country="789 East Eisenhower Parkway, Ann Arbor, MI, USA">
        <title>Comparative Genomics and Chromosome Evolution.</title>
        <authorList>
            <person name="Mudd A.B."/>
        </authorList>
    </citation>
    <scope>NUCLEOTIDE SEQUENCE</scope>
    <source>
        <strain evidence="13">Female2</strain>
        <tissue evidence="13">Blood</tissue>
    </source>
</reference>
<keyword evidence="9 10" id="KW-0807">Transducer</keyword>
<dbReference type="Pfam" id="PF13853">
    <property type="entry name" value="7tm_4"/>
    <property type="match status" value="1"/>
</dbReference>
<evidence type="ECO:0000256" key="3">
    <source>
        <dbReference type="ARBA" id="ARBA00022692"/>
    </source>
</evidence>
<evidence type="ECO:0000313" key="13">
    <source>
        <dbReference type="EMBL" id="KAG8433519.1"/>
    </source>
</evidence>